<dbReference type="InterPro" id="IPR029058">
    <property type="entry name" value="AB_hydrolase_fold"/>
</dbReference>
<dbReference type="InterPro" id="IPR050583">
    <property type="entry name" value="Mycobacterial_A85_antigen"/>
</dbReference>
<evidence type="ECO:0000256" key="1">
    <source>
        <dbReference type="SAM" id="SignalP"/>
    </source>
</evidence>
<keyword evidence="1" id="KW-0732">Signal</keyword>
<dbReference type="Gene3D" id="2.60.40.10">
    <property type="entry name" value="Immunoglobulins"/>
    <property type="match status" value="1"/>
</dbReference>
<dbReference type="CDD" id="cd02858">
    <property type="entry name" value="E_set_Esterase_N"/>
    <property type="match status" value="1"/>
</dbReference>
<dbReference type="Pfam" id="PF00756">
    <property type="entry name" value="Esterase"/>
    <property type="match status" value="1"/>
</dbReference>
<sequence>MKKISFILIALMVHGMLPAQFAGIQNNQEQPLPAGFKPASTNTFLSQYPAVNPDTRQATFRVVAPYAQNVTLQLGGKHAMTKDDKGVWWYTTDPLVVGFHYYAVMIDSVPVMDRGSEAYFGSNWESAGIEIPEGAEGDYYRFNKDIAHGEIRSLYHWSDINGLERHINVYVPAEYEKNPKKKYPVLYLVHGWGEDENGWSVQGHVANIMDGLIAAGKSVPMIIVMPSGDIKTNSDVRKASGDITDILIKDLVPYIDKTFRTYTDRDHRAMAGLSRGGAQTWNAVLNNMDKFAWMGGFSGSGRIGKNPFNPSASPTTVETAYNGVFKDAAAFNKKMKLLFISIGTAEGPGAKETYELLKNHGINNLVYHESQGTAHEWLTWRRALNDFAPRLFK</sequence>
<dbReference type="Gene3D" id="3.40.50.1820">
    <property type="entry name" value="alpha/beta hydrolase"/>
    <property type="match status" value="1"/>
</dbReference>
<dbReference type="EMBL" id="CP032157">
    <property type="protein sequence ID" value="AXY74101.1"/>
    <property type="molecule type" value="Genomic_DNA"/>
</dbReference>
<keyword evidence="3" id="KW-1185">Reference proteome</keyword>
<dbReference type="SUPFAM" id="SSF53474">
    <property type="entry name" value="alpha/beta-Hydrolases"/>
    <property type="match status" value="1"/>
</dbReference>
<evidence type="ECO:0000313" key="2">
    <source>
        <dbReference type="EMBL" id="AXY74101.1"/>
    </source>
</evidence>
<organism evidence="2 3">
    <name type="scientific">Paraflavitalea soli</name>
    <dbReference type="NCBI Taxonomy" id="2315862"/>
    <lineage>
        <taxon>Bacteria</taxon>
        <taxon>Pseudomonadati</taxon>
        <taxon>Bacteroidota</taxon>
        <taxon>Chitinophagia</taxon>
        <taxon>Chitinophagales</taxon>
        <taxon>Chitinophagaceae</taxon>
        <taxon>Paraflavitalea</taxon>
    </lineage>
</organism>
<dbReference type="Proteomes" id="UP000263900">
    <property type="component" value="Chromosome"/>
</dbReference>
<dbReference type="InterPro" id="IPR014756">
    <property type="entry name" value="Ig_E-set"/>
</dbReference>
<dbReference type="OrthoDB" id="9803578at2"/>
<feature type="signal peptide" evidence="1">
    <location>
        <begin position="1"/>
        <end position="22"/>
    </location>
</feature>
<reference evidence="2 3" key="1">
    <citation type="submission" date="2018-09" db="EMBL/GenBank/DDBJ databases">
        <title>Genome sequencing of strain 6GH32-13.</title>
        <authorList>
            <person name="Weon H.-Y."/>
            <person name="Heo J."/>
            <person name="Kwon S.-W."/>
        </authorList>
    </citation>
    <scope>NUCLEOTIDE SEQUENCE [LARGE SCALE GENOMIC DNA]</scope>
    <source>
        <strain evidence="2 3">5GH32-13</strain>
    </source>
</reference>
<dbReference type="RefSeq" id="WP_119049988.1">
    <property type="nucleotide sequence ID" value="NZ_CP032157.1"/>
</dbReference>
<evidence type="ECO:0000313" key="3">
    <source>
        <dbReference type="Proteomes" id="UP000263900"/>
    </source>
</evidence>
<name>A0A3B7MUF0_9BACT</name>
<dbReference type="SUPFAM" id="SSF81296">
    <property type="entry name" value="E set domains"/>
    <property type="match status" value="1"/>
</dbReference>
<dbReference type="InterPro" id="IPR013783">
    <property type="entry name" value="Ig-like_fold"/>
</dbReference>
<dbReference type="PANTHER" id="PTHR48098:SF1">
    <property type="entry name" value="DIACYLGLYCEROL ACYLTRANSFERASE_MYCOLYLTRANSFERASE AG85A"/>
    <property type="match status" value="1"/>
</dbReference>
<accession>A0A3B7MUF0</accession>
<dbReference type="AlphaFoldDB" id="A0A3B7MUF0"/>
<dbReference type="PANTHER" id="PTHR48098">
    <property type="entry name" value="ENTEROCHELIN ESTERASE-RELATED"/>
    <property type="match status" value="1"/>
</dbReference>
<feature type="chain" id="PRO_5017584305" evidence="1">
    <location>
        <begin position="23"/>
        <end position="393"/>
    </location>
</feature>
<gene>
    <name evidence="2" type="ORF">D3H65_08985</name>
</gene>
<proteinExistence type="predicted"/>
<protein>
    <submittedName>
        <fullName evidence="2">Esterase</fullName>
    </submittedName>
</protein>
<dbReference type="InterPro" id="IPR000801">
    <property type="entry name" value="Esterase-like"/>
</dbReference>
<dbReference type="KEGG" id="pseg:D3H65_08985"/>
<dbReference type="GO" id="GO:0016747">
    <property type="term" value="F:acyltransferase activity, transferring groups other than amino-acyl groups"/>
    <property type="evidence" value="ECO:0007669"/>
    <property type="project" value="TreeGrafter"/>
</dbReference>